<accession>A0A7J5YAS5</accession>
<name>A0A7J5YAS5_DISMA</name>
<keyword evidence="3" id="KW-1185">Reference proteome</keyword>
<sequence>MPWKWCSLTLRQKMRIYSSHNQTLIMNFGKVMKTSIKWLLDHSHQHLPHPSYDVHQISIQLLQSHQHLPHPSDDVHQISIQLPQSHQHLPHPSYDVHQISIQLLQSHQHPKLRRRMSAPNDRGRTRVAQQRGEGPNTRATEVHASQGPRASVGHHCTMVSPSAFQTIF</sequence>
<dbReference type="Proteomes" id="UP000518266">
    <property type="component" value="Unassembled WGS sequence"/>
</dbReference>
<protein>
    <submittedName>
        <fullName evidence="2">Uncharacterized protein</fullName>
    </submittedName>
</protein>
<reference evidence="2 3" key="1">
    <citation type="submission" date="2020-03" db="EMBL/GenBank/DDBJ databases">
        <title>Dissostichus mawsoni Genome sequencing and assembly.</title>
        <authorList>
            <person name="Park H."/>
        </authorList>
    </citation>
    <scope>NUCLEOTIDE SEQUENCE [LARGE SCALE GENOMIC DNA]</scope>
    <source>
        <strain evidence="2">DM0001</strain>
        <tissue evidence="2">Muscle</tissue>
    </source>
</reference>
<evidence type="ECO:0000256" key="1">
    <source>
        <dbReference type="SAM" id="MobiDB-lite"/>
    </source>
</evidence>
<dbReference type="EMBL" id="JAAKFY010000014">
    <property type="protein sequence ID" value="KAF3845657.1"/>
    <property type="molecule type" value="Genomic_DNA"/>
</dbReference>
<proteinExistence type="predicted"/>
<evidence type="ECO:0000313" key="2">
    <source>
        <dbReference type="EMBL" id="KAF3845657.1"/>
    </source>
</evidence>
<evidence type="ECO:0000313" key="3">
    <source>
        <dbReference type="Proteomes" id="UP000518266"/>
    </source>
</evidence>
<organism evidence="2 3">
    <name type="scientific">Dissostichus mawsoni</name>
    <name type="common">Antarctic cod</name>
    <dbReference type="NCBI Taxonomy" id="36200"/>
    <lineage>
        <taxon>Eukaryota</taxon>
        <taxon>Metazoa</taxon>
        <taxon>Chordata</taxon>
        <taxon>Craniata</taxon>
        <taxon>Vertebrata</taxon>
        <taxon>Euteleostomi</taxon>
        <taxon>Actinopterygii</taxon>
        <taxon>Neopterygii</taxon>
        <taxon>Teleostei</taxon>
        <taxon>Neoteleostei</taxon>
        <taxon>Acanthomorphata</taxon>
        <taxon>Eupercaria</taxon>
        <taxon>Perciformes</taxon>
        <taxon>Notothenioidei</taxon>
        <taxon>Nototheniidae</taxon>
        <taxon>Dissostichus</taxon>
    </lineage>
</organism>
<comment type="caution">
    <text evidence="2">The sequence shown here is derived from an EMBL/GenBank/DDBJ whole genome shotgun (WGS) entry which is preliminary data.</text>
</comment>
<gene>
    <name evidence="2" type="ORF">F7725_002735</name>
</gene>
<dbReference type="AlphaFoldDB" id="A0A7J5YAS5"/>
<feature type="region of interest" description="Disordered" evidence="1">
    <location>
        <begin position="106"/>
        <end position="154"/>
    </location>
</feature>